<sequence>MLEILFGSPKEARAIYSIFHSIHDKFHSELQLVNNQSIKLNPKSWDITVKQLVIPGLIQFIINHKEHLIMLKMIKENYYFSEEEEQQQIIHIAHSIMEGQREEIPRVQEISSREQMISDALEQFLRPDLYFSFSSFQKFRLHKYIDSLREYVEIAIEEYKMEQEYQSFVQSLRDYLAKKESKLSKLQIVFDQECLVYDQDKQLMTEHQLKKYIDKDFVYQHPMYIDKQLLAPLVSIAPDWLMLYTNNSFEGMVQTIQNIFEERVTIYPLENF</sequence>
<dbReference type="EMBL" id="JBHUIK010000002">
    <property type="protein sequence ID" value="MFD2213705.1"/>
    <property type="molecule type" value="Genomic_DNA"/>
</dbReference>
<protein>
    <submittedName>
        <fullName evidence="1">Sporulation protein YtxC</fullName>
    </submittedName>
</protein>
<dbReference type="Pfam" id="PF08812">
    <property type="entry name" value="YtxC"/>
    <property type="match status" value="1"/>
</dbReference>
<reference evidence="2" key="1">
    <citation type="journal article" date="2019" name="Int. J. Syst. Evol. Microbiol.">
        <title>The Global Catalogue of Microorganisms (GCM) 10K type strain sequencing project: providing services to taxonomists for standard genome sequencing and annotation.</title>
        <authorList>
            <consortium name="The Broad Institute Genomics Platform"/>
            <consortium name="The Broad Institute Genome Sequencing Center for Infectious Disease"/>
            <person name="Wu L."/>
            <person name="Ma J."/>
        </authorList>
    </citation>
    <scope>NUCLEOTIDE SEQUENCE [LARGE SCALE GENOMIC DNA]</scope>
    <source>
        <strain evidence="2">CGMCC 1.15474</strain>
    </source>
</reference>
<comment type="caution">
    <text evidence="1">The sequence shown here is derived from an EMBL/GenBank/DDBJ whole genome shotgun (WGS) entry which is preliminary data.</text>
</comment>
<accession>A0ABW5BYG5</accession>
<dbReference type="InterPro" id="IPR014199">
    <property type="entry name" value="Spore_YtxC"/>
</dbReference>
<dbReference type="NCBIfam" id="TIGR02834">
    <property type="entry name" value="spo_ytxC"/>
    <property type="match status" value="1"/>
</dbReference>
<proteinExistence type="predicted"/>
<keyword evidence="2" id="KW-1185">Reference proteome</keyword>
<gene>
    <name evidence="1" type="primary">ytxC</name>
    <name evidence="1" type="ORF">ACFSKK_08450</name>
</gene>
<organism evidence="1 2">
    <name type="scientific">Metabacillus endolithicus</name>
    <dbReference type="NCBI Taxonomy" id="1535204"/>
    <lineage>
        <taxon>Bacteria</taxon>
        <taxon>Bacillati</taxon>
        <taxon>Bacillota</taxon>
        <taxon>Bacilli</taxon>
        <taxon>Bacillales</taxon>
        <taxon>Bacillaceae</taxon>
        <taxon>Metabacillus</taxon>
    </lineage>
</organism>
<evidence type="ECO:0000313" key="2">
    <source>
        <dbReference type="Proteomes" id="UP001597318"/>
    </source>
</evidence>
<dbReference type="Proteomes" id="UP001597318">
    <property type="component" value="Unassembled WGS sequence"/>
</dbReference>
<dbReference type="RefSeq" id="WP_247344972.1">
    <property type="nucleotide sequence ID" value="NZ_CP095550.1"/>
</dbReference>
<evidence type="ECO:0000313" key="1">
    <source>
        <dbReference type="EMBL" id="MFD2213705.1"/>
    </source>
</evidence>
<name>A0ABW5BYG5_9BACI</name>